<evidence type="ECO:0000256" key="1">
    <source>
        <dbReference type="ARBA" id="ARBA00004496"/>
    </source>
</evidence>
<reference evidence="8 9" key="1">
    <citation type="submission" date="2019-03" db="EMBL/GenBank/DDBJ databases">
        <title>Genomic and seasonal variations among aquatic phages infecting the Baltic Sea Gammaproteobacteria Rheinheimera sp. bal341.</title>
        <authorList>
            <person name="Nilsson E."/>
            <person name="Li K."/>
            <person name="Fridlund J."/>
            <person name="Sulcius S."/>
            <person name="Bunse C."/>
            <person name="Karlsson C.M.G."/>
            <person name="Lindh M."/>
            <person name="Lundin D."/>
            <person name="Pinhassi J."/>
            <person name="Holmfeldt K."/>
        </authorList>
    </citation>
    <scope>NUCLEOTIDE SEQUENCE [LARGE SCALE GENOMIC DNA]</scope>
</reference>
<keyword evidence="3" id="KW-0963">Cytoplasm</keyword>
<dbReference type="InterPro" id="IPR051451">
    <property type="entry name" value="PhoH2-like"/>
</dbReference>
<evidence type="ECO:0000259" key="7">
    <source>
        <dbReference type="Pfam" id="PF02562"/>
    </source>
</evidence>
<feature type="domain" description="PhoH-like protein" evidence="7">
    <location>
        <begin position="40"/>
        <end position="258"/>
    </location>
</feature>
<dbReference type="SUPFAM" id="SSF52540">
    <property type="entry name" value="P-loop containing nucleoside triphosphate hydrolases"/>
    <property type="match status" value="1"/>
</dbReference>
<organism evidence="8 9">
    <name type="scientific">Rheinheimera phage vB_RspM_Barba1S</name>
    <dbReference type="NCBI Taxonomy" id="2565660"/>
    <lineage>
        <taxon>Viruses</taxon>
        <taxon>Duplodnaviria</taxon>
        <taxon>Heunggongvirae</taxon>
        <taxon>Uroviricota</taxon>
        <taxon>Caudoviricetes</taxon>
        <taxon>Barbavirus</taxon>
        <taxon>Barbavirus barba18A</taxon>
    </lineage>
</organism>
<dbReference type="EMBL" id="MK719702">
    <property type="protein sequence ID" value="QCQ58060.1"/>
    <property type="molecule type" value="Genomic_DNA"/>
</dbReference>
<accession>A0A4P8MW31</accession>
<protein>
    <recommendedName>
        <fullName evidence="6">PhoH-like protein</fullName>
    </recommendedName>
</protein>
<keyword evidence="5" id="KW-0067">ATP-binding</keyword>
<proteinExistence type="inferred from homology"/>
<evidence type="ECO:0000256" key="3">
    <source>
        <dbReference type="ARBA" id="ARBA00022490"/>
    </source>
</evidence>
<dbReference type="InterPro" id="IPR003714">
    <property type="entry name" value="PhoH"/>
</dbReference>
<name>A0A4P8MW31_9CAUD</name>
<evidence type="ECO:0000256" key="5">
    <source>
        <dbReference type="ARBA" id="ARBA00022840"/>
    </source>
</evidence>
<evidence type="ECO:0000256" key="4">
    <source>
        <dbReference type="ARBA" id="ARBA00022741"/>
    </source>
</evidence>
<dbReference type="GO" id="GO:0005524">
    <property type="term" value="F:ATP binding"/>
    <property type="evidence" value="ECO:0007669"/>
    <property type="project" value="UniProtKB-KW"/>
</dbReference>
<dbReference type="Proteomes" id="UP000300052">
    <property type="component" value="Genome"/>
</dbReference>
<evidence type="ECO:0000256" key="6">
    <source>
        <dbReference type="ARBA" id="ARBA00039970"/>
    </source>
</evidence>
<evidence type="ECO:0000256" key="2">
    <source>
        <dbReference type="ARBA" id="ARBA00010393"/>
    </source>
</evidence>
<dbReference type="PANTHER" id="PTHR30473">
    <property type="entry name" value="PROTEIN PHOH"/>
    <property type="match status" value="1"/>
</dbReference>
<comment type="subcellular location">
    <subcellularLocation>
        <location evidence="1">Cytoplasm</location>
    </subcellularLocation>
</comment>
<dbReference type="Gene3D" id="3.40.50.300">
    <property type="entry name" value="P-loop containing nucleotide triphosphate hydrolases"/>
    <property type="match status" value="1"/>
</dbReference>
<dbReference type="PANTHER" id="PTHR30473:SF1">
    <property type="entry name" value="PHOH-LIKE PROTEIN"/>
    <property type="match status" value="1"/>
</dbReference>
<gene>
    <name evidence="8" type="ORF">Barba1S_gp073</name>
</gene>
<sequence>MKGANNSPRTRRRKVDDETAIKPVRQKFVEEKQAKVYPLVAKTANQAKYIEMLKTKQLVYSVGASGSGKTFVACVHAVNRFLKGEVDRIVLIRPYESVGRSIGLRPGTTTEKLMPIMQSMLDPIKQILGNGQFEYALENGQIVMEALEDCRGRSYKRSVIVVDEGSNTDIKTMQTLVTRIDEGSQMIVCGDTKPWQQDIKGDSGLTFILNLIHSLRKETPSYLDGDDYAELTNNIGMVYFDRDDVVRSGLAKLFVKAFDEI</sequence>
<evidence type="ECO:0000313" key="9">
    <source>
        <dbReference type="Proteomes" id="UP000300052"/>
    </source>
</evidence>
<evidence type="ECO:0000313" key="8">
    <source>
        <dbReference type="EMBL" id="QCQ58060.1"/>
    </source>
</evidence>
<dbReference type="InterPro" id="IPR027417">
    <property type="entry name" value="P-loop_NTPase"/>
</dbReference>
<dbReference type="Pfam" id="PF02562">
    <property type="entry name" value="PhoH"/>
    <property type="match status" value="1"/>
</dbReference>
<comment type="similarity">
    <text evidence="2">Belongs to the PhoH family.</text>
</comment>
<keyword evidence="4" id="KW-0547">Nucleotide-binding</keyword>